<keyword evidence="2" id="KW-0808">Transferase</keyword>
<dbReference type="Pfam" id="PF00294">
    <property type="entry name" value="PfkB"/>
    <property type="match status" value="1"/>
</dbReference>
<proteinExistence type="inferred from homology"/>
<dbReference type="OrthoDB" id="415590at2759"/>
<evidence type="ECO:0000259" key="5">
    <source>
        <dbReference type="Pfam" id="PF00294"/>
    </source>
</evidence>
<keyword evidence="7" id="KW-1185">Reference proteome</keyword>
<evidence type="ECO:0000256" key="4">
    <source>
        <dbReference type="SAM" id="Phobius"/>
    </source>
</evidence>
<feature type="domain" description="Carbohydrate kinase PfkB" evidence="5">
    <location>
        <begin position="49"/>
        <end position="331"/>
    </location>
</feature>
<dbReference type="EMBL" id="BEGY01000025">
    <property type="protein sequence ID" value="GAX77562.1"/>
    <property type="molecule type" value="Genomic_DNA"/>
</dbReference>
<dbReference type="AlphaFoldDB" id="A0A250X3U1"/>
<dbReference type="PROSITE" id="PS00584">
    <property type="entry name" value="PFKB_KINASES_2"/>
    <property type="match status" value="1"/>
</dbReference>
<comment type="similarity">
    <text evidence="1">Belongs to the carbohydrate kinase PfkB family.</text>
</comment>
<protein>
    <recommendedName>
        <fullName evidence="5">Carbohydrate kinase PfkB domain-containing protein</fullName>
    </recommendedName>
</protein>
<name>A0A250X3U1_9CHLO</name>
<accession>A0A250X3U1</accession>
<dbReference type="STRING" id="1157962.A0A250X3U1"/>
<keyword evidence="4" id="KW-0812">Transmembrane</keyword>
<evidence type="ECO:0000256" key="3">
    <source>
        <dbReference type="ARBA" id="ARBA00022777"/>
    </source>
</evidence>
<keyword evidence="4" id="KW-1133">Transmembrane helix</keyword>
<dbReference type="InterPro" id="IPR029056">
    <property type="entry name" value="Ribokinase-like"/>
</dbReference>
<dbReference type="Gene3D" id="3.40.1190.20">
    <property type="match status" value="1"/>
</dbReference>
<dbReference type="InterPro" id="IPR011611">
    <property type="entry name" value="PfkB_dom"/>
</dbReference>
<gene>
    <name evidence="6" type="ORF">CEUSTIGMA_g5006.t1</name>
</gene>
<evidence type="ECO:0000256" key="2">
    <source>
        <dbReference type="ARBA" id="ARBA00022679"/>
    </source>
</evidence>
<evidence type="ECO:0000256" key="1">
    <source>
        <dbReference type="ARBA" id="ARBA00010688"/>
    </source>
</evidence>
<reference evidence="6 7" key="1">
    <citation type="submission" date="2017-08" db="EMBL/GenBank/DDBJ databases">
        <title>Acidophilic green algal genome provides insights into adaptation to an acidic environment.</title>
        <authorList>
            <person name="Hirooka S."/>
            <person name="Hirose Y."/>
            <person name="Kanesaki Y."/>
            <person name="Higuchi S."/>
            <person name="Fujiwara T."/>
            <person name="Onuma R."/>
            <person name="Era A."/>
            <person name="Ohbayashi R."/>
            <person name="Uzuka A."/>
            <person name="Nozaki H."/>
            <person name="Yoshikawa H."/>
            <person name="Miyagishima S.Y."/>
        </authorList>
    </citation>
    <scope>NUCLEOTIDE SEQUENCE [LARGE SCALE GENOMIC DNA]</scope>
    <source>
        <strain evidence="6 7">NIES-2499</strain>
    </source>
</reference>
<evidence type="ECO:0000313" key="7">
    <source>
        <dbReference type="Proteomes" id="UP000232323"/>
    </source>
</evidence>
<comment type="caution">
    <text evidence="6">The sequence shown here is derived from an EMBL/GenBank/DDBJ whole genome shotgun (WGS) entry which is preliminary data.</text>
</comment>
<feature type="transmembrane region" description="Helical" evidence="4">
    <location>
        <begin position="389"/>
        <end position="406"/>
    </location>
</feature>
<organism evidence="6 7">
    <name type="scientific">Chlamydomonas eustigma</name>
    <dbReference type="NCBI Taxonomy" id="1157962"/>
    <lineage>
        <taxon>Eukaryota</taxon>
        <taxon>Viridiplantae</taxon>
        <taxon>Chlorophyta</taxon>
        <taxon>core chlorophytes</taxon>
        <taxon>Chlorophyceae</taxon>
        <taxon>CS clade</taxon>
        <taxon>Chlamydomonadales</taxon>
        <taxon>Chlamydomonadaceae</taxon>
        <taxon>Chlamydomonas</taxon>
    </lineage>
</organism>
<evidence type="ECO:0000313" key="6">
    <source>
        <dbReference type="EMBL" id="GAX77562.1"/>
    </source>
</evidence>
<dbReference type="CDD" id="cd01168">
    <property type="entry name" value="adenosine_kinase"/>
    <property type="match status" value="1"/>
</dbReference>
<dbReference type="SUPFAM" id="SSF53613">
    <property type="entry name" value="Ribokinase-like"/>
    <property type="match status" value="1"/>
</dbReference>
<dbReference type="Proteomes" id="UP000232323">
    <property type="component" value="Unassembled WGS sequence"/>
</dbReference>
<dbReference type="PANTHER" id="PTHR43320:SF1">
    <property type="entry name" value="OS01G0105900 PROTEIN"/>
    <property type="match status" value="1"/>
</dbReference>
<dbReference type="PANTHER" id="PTHR43320">
    <property type="entry name" value="SUGAR KINASE"/>
    <property type="match status" value="1"/>
</dbReference>
<dbReference type="InterPro" id="IPR052700">
    <property type="entry name" value="Carb_kinase_PfkB-like"/>
</dbReference>
<dbReference type="GO" id="GO:0016301">
    <property type="term" value="F:kinase activity"/>
    <property type="evidence" value="ECO:0007669"/>
    <property type="project" value="UniProtKB-KW"/>
</dbReference>
<keyword evidence="4" id="KW-0472">Membrane</keyword>
<keyword evidence="3" id="KW-0418">Kinase</keyword>
<sequence length="412" mass="43489">MHEMSILALGDPVMDLLAHVSHDFLATVTDEPGGCFTVAPDEMKNLLEKVGKKSDVIRIPGGSAANVAKGLASVLADRASVRFLGMIGRDSTGKDYRLKLKEQHVHPMLLEASSDSPSAVSLCMVTPDGQRTMRTCLGASLELKEASQAPHGWSNGLRLLHCEGYCLYRPQLAKDMMQAAKSQGAQVSMDLASFELVRHCKSSLLDLLESGCLDIVFANEHEAAELALQLHLVPASASHEEQVEAAQTLLLKWCQLSVVSKGPKGCAARNASGETASAPAAGVKVVDTVGAGDFFTAGFLSAYLQAAPLQTCAEAGCAAGSEAVQASGAELSPAALIRLTTKISALLSKSVPSQVPCAKKTFKAWLTNIVSISNQQPGCRNRKVVGRQVALLSTLPLLVAGIGLVFHKIARR</sequence>
<dbReference type="InterPro" id="IPR002173">
    <property type="entry name" value="Carboh/pur_kinase_PfkB_CS"/>
</dbReference>